<comment type="caution">
    <text evidence="2">The sequence shown here is derived from an EMBL/GenBank/DDBJ whole genome shotgun (WGS) entry which is preliminary data.</text>
</comment>
<organism evidence="2 3">
    <name type="scientific">Geoalkalibacter ferrihydriticus DSM 17813</name>
    <dbReference type="NCBI Taxonomy" id="1121915"/>
    <lineage>
        <taxon>Bacteria</taxon>
        <taxon>Pseudomonadati</taxon>
        <taxon>Thermodesulfobacteriota</taxon>
        <taxon>Desulfuromonadia</taxon>
        <taxon>Desulfuromonadales</taxon>
        <taxon>Geoalkalibacteraceae</taxon>
        <taxon>Geoalkalibacter</taxon>
    </lineage>
</organism>
<feature type="region of interest" description="Disordered" evidence="1">
    <location>
        <begin position="1"/>
        <end position="22"/>
    </location>
</feature>
<reference evidence="2 3" key="1">
    <citation type="submission" date="2014-12" db="EMBL/GenBank/DDBJ databases">
        <title>Genomes of Geoalkalibacter ferrihydriticus and Geoalkalibacter subterraneus, two haloalkaliphilic metal-reducing members of the Geobacteraceae.</title>
        <authorList>
            <person name="Badalamenti J.P."/>
            <person name="Torres C.I."/>
            <person name="Krajmalnik-Brown R."/>
            <person name="Bond D.R."/>
        </authorList>
    </citation>
    <scope>NUCLEOTIDE SEQUENCE [LARGE SCALE GENOMIC DNA]</scope>
    <source>
        <strain evidence="2 3">DSM 17813</strain>
    </source>
</reference>
<dbReference type="EMBL" id="JWJD01000001">
    <property type="protein sequence ID" value="KIH78055.1"/>
    <property type="molecule type" value="Genomic_DNA"/>
</dbReference>
<name>A0A0C2HTC5_9BACT</name>
<gene>
    <name evidence="2" type="ORF">GFER_05565</name>
</gene>
<proteinExistence type="predicted"/>
<dbReference type="AlphaFoldDB" id="A0A0C2HTC5"/>
<evidence type="ECO:0000313" key="2">
    <source>
        <dbReference type="EMBL" id="KIH78055.1"/>
    </source>
</evidence>
<protein>
    <submittedName>
        <fullName evidence="2">Uncharacterized protein</fullName>
    </submittedName>
</protein>
<accession>A0A0C2HTC5</accession>
<keyword evidence="3" id="KW-1185">Reference proteome</keyword>
<dbReference type="Proteomes" id="UP000035068">
    <property type="component" value="Unassembled WGS sequence"/>
</dbReference>
<feature type="compositionally biased region" description="Basic residues" evidence="1">
    <location>
        <begin position="1"/>
        <end position="11"/>
    </location>
</feature>
<sequence>MGERNNKKHRNPTANGPDISRGEMYEPRMLRAFCPQYTKIILWNELGAKTAGAIHFNKGSALTGTLRTGR</sequence>
<evidence type="ECO:0000313" key="3">
    <source>
        <dbReference type="Proteomes" id="UP000035068"/>
    </source>
</evidence>
<evidence type="ECO:0000256" key="1">
    <source>
        <dbReference type="SAM" id="MobiDB-lite"/>
    </source>
</evidence>